<feature type="region of interest" description="Disordered" evidence="1">
    <location>
        <begin position="105"/>
        <end position="149"/>
    </location>
</feature>
<proteinExistence type="predicted"/>
<protein>
    <submittedName>
        <fullName evidence="3">Uncharacterized protein LOC106051316 isoform X2</fullName>
    </submittedName>
</protein>
<reference evidence="3" key="1">
    <citation type="submission" date="2025-08" db="UniProtKB">
        <authorList>
            <consortium name="RefSeq"/>
        </authorList>
    </citation>
    <scope>IDENTIFICATION</scope>
</reference>
<accession>A0A9W3B9C6</accession>
<dbReference type="RefSeq" id="XP_055896169.1">
    <property type="nucleotide sequence ID" value="XM_056040194.1"/>
</dbReference>
<sequence>MVDTKYDLCLDMTALIKSEIEEMNEASHNNEPHILTMLTELKQELNLNNKSVIKSEIEEVEEAQSTKYSEVEEAHNLAMVAGLKEDFSFEIKTVIKKETEERVNARLLSPPSEGNTNNGRLHKINEQLLKSKDSRDGSSGRKAVQMSTM</sequence>
<name>A0A9W3B9C6_BIOGL</name>
<evidence type="ECO:0000313" key="3">
    <source>
        <dbReference type="RefSeq" id="XP_055896169.1"/>
    </source>
</evidence>
<dbReference type="AlphaFoldDB" id="A0A9W3B9C6"/>
<dbReference type="Proteomes" id="UP001165740">
    <property type="component" value="Chromosome 9"/>
</dbReference>
<dbReference type="GeneID" id="106051316"/>
<keyword evidence="2" id="KW-1185">Reference proteome</keyword>
<feature type="compositionally biased region" description="Basic and acidic residues" evidence="1">
    <location>
        <begin position="123"/>
        <end position="139"/>
    </location>
</feature>
<evidence type="ECO:0000313" key="2">
    <source>
        <dbReference type="Proteomes" id="UP001165740"/>
    </source>
</evidence>
<gene>
    <name evidence="3" type="primary">LOC106051316</name>
</gene>
<evidence type="ECO:0000256" key="1">
    <source>
        <dbReference type="SAM" id="MobiDB-lite"/>
    </source>
</evidence>
<organism evidence="2 3">
    <name type="scientific">Biomphalaria glabrata</name>
    <name type="common">Bloodfluke planorb</name>
    <name type="synonym">Freshwater snail</name>
    <dbReference type="NCBI Taxonomy" id="6526"/>
    <lineage>
        <taxon>Eukaryota</taxon>
        <taxon>Metazoa</taxon>
        <taxon>Spiralia</taxon>
        <taxon>Lophotrochozoa</taxon>
        <taxon>Mollusca</taxon>
        <taxon>Gastropoda</taxon>
        <taxon>Heterobranchia</taxon>
        <taxon>Euthyneura</taxon>
        <taxon>Panpulmonata</taxon>
        <taxon>Hygrophila</taxon>
        <taxon>Lymnaeoidea</taxon>
        <taxon>Planorbidae</taxon>
        <taxon>Biomphalaria</taxon>
    </lineage>
</organism>